<keyword evidence="2" id="KW-1133">Transmembrane helix</keyword>
<dbReference type="GO" id="GO:0047617">
    <property type="term" value="F:fatty acyl-CoA hydrolase activity"/>
    <property type="evidence" value="ECO:0007669"/>
    <property type="project" value="InterPro"/>
</dbReference>
<dbReference type="Proteomes" id="UP000436088">
    <property type="component" value="Unassembled WGS sequence"/>
</dbReference>
<keyword evidence="2" id="KW-0472">Membrane</keyword>
<name>A0A6A2Y1L4_HIBSY</name>
<evidence type="ECO:0000256" key="1">
    <source>
        <dbReference type="ARBA" id="ARBA00008324"/>
    </source>
</evidence>
<comment type="similarity">
    <text evidence="1">Belongs to the thioesterase PaaI family.</text>
</comment>
<dbReference type="Gene3D" id="3.10.129.10">
    <property type="entry name" value="Hotdog Thioesterase"/>
    <property type="match status" value="1"/>
</dbReference>
<evidence type="ECO:0000313" key="5">
    <source>
        <dbReference type="Proteomes" id="UP000436088"/>
    </source>
</evidence>
<dbReference type="InterPro" id="IPR029069">
    <property type="entry name" value="HotDog_dom_sf"/>
</dbReference>
<accession>A0A6A2Y1L4</accession>
<proteinExistence type="inferred from homology"/>
<sequence length="168" mass="19119">MEADSLQTSLTWLHGDVDGNWHVGALASLLDLLGGVAIFSVANRIISSVDFNVSYYRTAKIQKHVEIESKVTANRGKLWLKLREKETDRHLEFEGSQQYDSFIVAKQLVFALATFSQARFLCTFCSKMDQSAANDYFYQTHFEPEDELTRKLAIKAKRNAVLSRHLEA</sequence>
<gene>
    <name evidence="4" type="ORF">F3Y22_tig00112609pilonHSYRG00070</name>
</gene>
<comment type="caution">
    <text evidence="4">The sequence shown here is derived from an EMBL/GenBank/DDBJ whole genome shotgun (WGS) entry which is preliminary data.</text>
</comment>
<dbReference type="SUPFAM" id="SSF54637">
    <property type="entry name" value="Thioesterase/thiol ester dehydrase-isomerase"/>
    <property type="match status" value="1"/>
</dbReference>
<dbReference type="Pfam" id="PF03061">
    <property type="entry name" value="4HBT"/>
    <property type="match status" value="1"/>
</dbReference>
<evidence type="ECO:0000259" key="3">
    <source>
        <dbReference type="Pfam" id="PF03061"/>
    </source>
</evidence>
<organism evidence="4 5">
    <name type="scientific">Hibiscus syriacus</name>
    <name type="common">Rose of Sharon</name>
    <dbReference type="NCBI Taxonomy" id="106335"/>
    <lineage>
        <taxon>Eukaryota</taxon>
        <taxon>Viridiplantae</taxon>
        <taxon>Streptophyta</taxon>
        <taxon>Embryophyta</taxon>
        <taxon>Tracheophyta</taxon>
        <taxon>Spermatophyta</taxon>
        <taxon>Magnoliopsida</taxon>
        <taxon>eudicotyledons</taxon>
        <taxon>Gunneridae</taxon>
        <taxon>Pentapetalae</taxon>
        <taxon>rosids</taxon>
        <taxon>malvids</taxon>
        <taxon>Malvales</taxon>
        <taxon>Malvaceae</taxon>
        <taxon>Malvoideae</taxon>
        <taxon>Hibiscus</taxon>
    </lineage>
</organism>
<reference evidence="4" key="1">
    <citation type="submission" date="2019-09" db="EMBL/GenBank/DDBJ databases">
        <title>Draft genome information of white flower Hibiscus syriacus.</title>
        <authorList>
            <person name="Kim Y.-M."/>
        </authorList>
    </citation>
    <scope>NUCLEOTIDE SEQUENCE [LARGE SCALE GENOMIC DNA]</scope>
    <source>
        <strain evidence="4">YM2019G1</strain>
    </source>
</reference>
<dbReference type="PANTHER" id="PTHR21660">
    <property type="entry name" value="THIOESTERASE SUPERFAMILY MEMBER-RELATED"/>
    <property type="match status" value="1"/>
</dbReference>
<evidence type="ECO:0000256" key="2">
    <source>
        <dbReference type="SAM" id="Phobius"/>
    </source>
</evidence>
<protein>
    <submittedName>
        <fullName evidence="4">Acyl-CoA synthetase family member 3</fullName>
    </submittedName>
</protein>
<keyword evidence="5" id="KW-1185">Reference proteome</keyword>
<feature type="transmembrane region" description="Helical" evidence="2">
    <location>
        <begin position="20"/>
        <end position="42"/>
    </location>
</feature>
<dbReference type="InterPro" id="IPR006683">
    <property type="entry name" value="Thioestr_dom"/>
</dbReference>
<dbReference type="PANTHER" id="PTHR21660:SF46">
    <property type="entry name" value="SUPERFAMILY PROTEIN, PUTATIVE-RELATED"/>
    <property type="match status" value="1"/>
</dbReference>
<dbReference type="AlphaFoldDB" id="A0A6A2Y1L4"/>
<feature type="domain" description="Thioesterase" evidence="3">
    <location>
        <begin position="19"/>
        <end position="72"/>
    </location>
</feature>
<keyword evidence="2" id="KW-0812">Transmembrane</keyword>
<dbReference type="EMBL" id="VEPZ02001616">
    <property type="protein sequence ID" value="KAE8665539.1"/>
    <property type="molecule type" value="Genomic_DNA"/>
</dbReference>
<dbReference type="InterPro" id="IPR039298">
    <property type="entry name" value="ACOT13"/>
</dbReference>
<evidence type="ECO:0000313" key="4">
    <source>
        <dbReference type="EMBL" id="KAE8665539.1"/>
    </source>
</evidence>